<dbReference type="SUPFAM" id="SSF64288">
    <property type="entry name" value="Chorismate lyase-like"/>
    <property type="match status" value="1"/>
</dbReference>
<dbReference type="GO" id="GO:0003677">
    <property type="term" value="F:DNA binding"/>
    <property type="evidence" value="ECO:0007669"/>
    <property type="project" value="UniProtKB-KW"/>
</dbReference>
<evidence type="ECO:0000313" key="6">
    <source>
        <dbReference type="Proteomes" id="UP000613011"/>
    </source>
</evidence>
<proteinExistence type="predicted"/>
<evidence type="ECO:0000259" key="4">
    <source>
        <dbReference type="PROSITE" id="PS50949"/>
    </source>
</evidence>
<dbReference type="PRINTS" id="PR00035">
    <property type="entry name" value="HTHGNTR"/>
</dbReference>
<dbReference type="InterPro" id="IPR036390">
    <property type="entry name" value="WH_DNA-bd_sf"/>
</dbReference>
<protein>
    <submittedName>
        <fullName evidence="5">GntR family transcriptional regulator</fullName>
    </submittedName>
</protein>
<sequence length="245" mass="26338">MTLELVDAAAEPGLSRYAAIAAGLRERIAAGEWPPGTALPSEQVLAAQQGVAMATLRRALELLAAQGLLERVHGRGTFVRASLAGAPMLRFFRFGDGSGEVPASRIVSRRKVAAPAQIAQRLGLAKGEPVLHLLRVRSLGGKPRLLEDLWLPLPMFQPLAELPIAQWEDLFYPMYAQRCGVHVQRATDEIGFGTLGAAQAAHLALPAGHPCARVARRAHDLAGRCVEVRTTLGDAHAFHYTVQIT</sequence>
<keyword evidence="1" id="KW-0805">Transcription regulation</keyword>
<dbReference type="InterPro" id="IPR050679">
    <property type="entry name" value="Bact_HTH_transcr_reg"/>
</dbReference>
<keyword evidence="2" id="KW-0238">DNA-binding</keyword>
<dbReference type="AlphaFoldDB" id="A0A936ZQJ7"/>
<keyword evidence="6" id="KW-1185">Reference proteome</keyword>
<dbReference type="Pfam" id="PF07702">
    <property type="entry name" value="UTRA"/>
    <property type="match status" value="1"/>
</dbReference>
<dbReference type="Proteomes" id="UP000613011">
    <property type="component" value="Unassembled WGS sequence"/>
</dbReference>
<dbReference type="GO" id="GO:0003700">
    <property type="term" value="F:DNA-binding transcription factor activity"/>
    <property type="evidence" value="ECO:0007669"/>
    <property type="project" value="InterPro"/>
</dbReference>
<gene>
    <name evidence="5" type="ORF">JI739_10055</name>
</gene>
<feature type="domain" description="HTH gntR-type" evidence="4">
    <location>
        <begin position="14"/>
        <end position="82"/>
    </location>
</feature>
<organism evidence="5 6">
    <name type="scientific">Ramlibacter aurantiacus</name>
    <dbReference type="NCBI Taxonomy" id="2801330"/>
    <lineage>
        <taxon>Bacteria</taxon>
        <taxon>Pseudomonadati</taxon>
        <taxon>Pseudomonadota</taxon>
        <taxon>Betaproteobacteria</taxon>
        <taxon>Burkholderiales</taxon>
        <taxon>Comamonadaceae</taxon>
        <taxon>Ramlibacter</taxon>
    </lineage>
</organism>
<dbReference type="PANTHER" id="PTHR44846">
    <property type="entry name" value="MANNOSYL-D-GLYCERATE TRANSPORT/METABOLISM SYSTEM REPRESSOR MNGR-RELATED"/>
    <property type="match status" value="1"/>
</dbReference>
<dbReference type="CDD" id="cd07377">
    <property type="entry name" value="WHTH_GntR"/>
    <property type="match status" value="1"/>
</dbReference>
<dbReference type="SMART" id="SM00345">
    <property type="entry name" value="HTH_GNTR"/>
    <property type="match status" value="1"/>
</dbReference>
<accession>A0A936ZQJ7</accession>
<dbReference type="SUPFAM" id="SSF46785">
    <property type="entry name" value="Winged helix' DNA-binding domain"/>
    <property type="match status" value="1"/>
</dbReference>
<keyword evidence="3" id="KW-0804">Transcription</keyword>
<evidence type="ECO:0000256" key="2">
    <source>
        <dbReference type="ARBA" id="ARBA00023125"/>
    </source>
</evidence>
<dbReference type="Gene3D" id="1.10.10.10">
    <property type="entry name" value="Winged helix-like DNA-binding domain superfamily/Winged helix DNA-binding domain"/>
    <property type="match status" value="1"/>
</dbReference>
<dbReference type="Gene3D" id="3.40.1410.10">
    <property type="entry name" value="Chorismate lyase-like"/>
    <property type="match status" value="1"/>
</dbReference>
<evidence type="ECO:0000256" key="1">
    <source>
        <dbReference type="ARBA" id="ARBA00023015"/>
    </source>
</evidence>
<dbReference type="InterPro" id="IPR036388">
    <property type="entry name" value="WH-like_DNA-bd_sf"/>
</dbReference>
<dbReference type="InterPro" id="IPR000524">
    <property type="entry name" value="Tscrpt_reg_HTH_GntR"/>
</dbReference>
<dbReference type="Pfam" id="PF00392">
    <property type="entry name" value="GntR"/>
    <property type="match status" value="1"/>
</dbReference>
<reference evidence="5" key="1">
    <citation type="submission" date="2021-01" db="EMBL/GenBank/DDBJ databases">
        <title>Ramlibacter sp. strain AW1 16S ribosomal RNA gene Genome sequencing and assembly.</title>
        <authorList>
            <person name="Kang M."/>
        </authorList>
    </citation>
    <scope>NUCLEOTIDE SEQUENCE</scope>
    <source>
        <strain evidence="5">AW1</strain>
    </source>
</reference>
<dbReference type="EMBL" id="JAEQNA010000003">
    <property type="protein sequence ID" value="MBL0420686.1"/>
    <property type="molecule type" value="Genomic_DNA"/>
</dbReference>
<dbReference type="PROSITE" id="PS50949">
    <property type="entry name" value="HTH_GNTR"/>
    <property type="match status" value="1"/>
</dbReference>
<dbReference type="InterPro" id="IPR028978">
    <property type="entry name" value="Chorismate_lyase_/UTRA_dom_sf"/>
</dbReference>
<dbReference type="SMART" id="SM00866">
    <property type="entry name" value="UTRA"/>
    <property type="match status" value="1"/>
</dbReference>
<name>A0A936ZQJ7_9BURK</name>
<dbReference type="InterPro" id="IPR011663">
    <property type="entry name" value="UTRA"/>
</dbReference>
<dbReference type="GO" id="GO:0045892">
    <property type="term" value="P:negative regulation of DNA-templated transcription"/>
    <property type="evidence" value="ECO:0007669"/>
    <property type="project" value="TreeGrafter"/>
</dbReference>
<evidence type="ECO:0000313" key="5">
    <source>
        <dbReference type="EMBL" id="MBL0420686.1"/>
    </source>
</evidence>
<evidence type="ECO:0000256" key="3">
    <source>
        <dbReference type="ARBA" id="ARBA00023163"/>
    </source>
</evidence>
<dbReference type="PANTHER" id="PTHR44846:SF1">
    <property type="entry name" value="MANNOSYL-D-GLYCERATE TRANSPORT_METABOLISM SYSTEM REPRESSOR MNGR-RELATED"/>
    <property type="match status" value="1"/>
</dbReference>
<comment type="caution">
    <text evidence="5">The sequence shown here is derived from an EMBL/GenBank/DDBJ whole genome shotgun (WGS) entry which is preliminary data.</text>
</comment>